<evidence type="ECO:0000256" key="4">
    <source>
        <dbReference type="ARBA" id="ARBA00023015"/>
    </source>
</evidence>
<dbReference type="InterPro" id="IPR037382">
    <property type="entry name" value="Rsc/polybromo"/>
</dbReference>
<feature type="compositionally biased region" description="Polar residues" evidence="7">
    <location>
        <begin position="305"/>
        <end position="327"/>
    </location>
</feature>
<dbReference type="PROSITE" id="PS51038">
    <property type="entry name" value="BAH"/>
    <property type="match status" value="1"/>
</dbReference>
<dbReference type="InterPro" id="IPR043151">
    <property type="entry name" value="BAH_sf"/>
</dbReference>
<evidence type="ECO:0000313" key="10">
    <source>
        <dbReference type="Proteomes" id="UP000276991"/>
    </source>
</evidence>
<dbReference type="GO" id="GO:0006338">
    <property type="term" value="P:chromatin remodeling"/>
    <property type="evidence" value="ECO:0007669"/>
    <property type="project" value="InterPro"/>
</dbReference>
<evidence type="ECO:0000313" key="9">
    <source>
        <dbReference type="EMBL" id="VBB33191.1"/>
    </source>
</evidence>
<evidence type="ECO:0000259" key="8">
    <source>
        <dbReference type="PROSITE" id="PS51038"/>
    </source>
</evidence>
<dbReference type="EMBL" id="UPTC01002207">
    <property type="protein sequence ID" value="VBB33191.1"/>
    <property type="molecule type" value="Genomic_DNA"/>
</dbReference>
<proteinExistence type="predicted"/>
<sequence length="352" mass="39673">MYHSLQHWPYHSEDENVEYVKREKPLTVIKRVTSVFASRKAFQTHPSAVVGTNDDESVDSASSLEDDRLKKLPAVLEKERVEVVCSDAPEFSNKSMIFYEQMQYNDRWYQLGDFVYVYNPLKNRNAILRVDKLWKTIEGDGFFSGPYFARPREIKHEPARMFYKQEVFAVDQPDITIPLENVQGFCAVMHIKEYTKGRPTEIDERDVYVVESKVRGYEVGGKRCSLTGCKSSYYASKSVANDSTVGSTNEQKTSLKTDMDHSPSTAKTIEDFHSNVPSTSKDVVEQPGTVTKLGTLSASFSNISVDDDSSSGSNQAASTVRNTPTSVDQEEPMNDAYAKKLKQSLKVIAAFI</sequence>
<reference evidence="9 10" key="1">
    <citation type="submission" date="2018-08" db="EMBL/GenBank/DDBJ databases">
        <authorList>
            <person name="Laetsch R D."/>
            <person name="Stevens L."/>
            <person name="Kumar S."/>
            <person name="Blaxter L. M."/>
        </authorList>
    </citation>
    <scope>NUCLEOTIDE SEQUENCE [LARGE SCALE GENOMIC DNA]</scope>
</reference>
<evidence type="ECO:0000256" key="1">
    <source>
        <dbReference type="ARBA" id="ARBA00004123"/>
    </source>
</evidence>
<dbReference type="AlphaFoldDB" id="A0A498SLI2"/>
<dbReference type="Proteomes" id="UP000276991">
    <property type="component" value="Unassembled WGS sequence"/>
</dbReference>
<dbReference type="GO" id="GO:0006368">
    <property type="term" value="P:transcription elongation by RNA polymerase II"/>
    <property type="evidence" value="ECO:0007669"/>
    <property type="project" value="TreeGrafter"/>
</dbReference>
<feature type="compositionally biased region" description="Polar residues" evidence="7">
    <location>
        <begin position="240"/>
        <end position="252"/>
    </location>
</feature>
<dbReference type="SMART" id="SM00439">
    <property type="entry name" value="BAH"/>
    <property type="match status" value="1"/>
</dbReference>
<protein>
    <recommendedName>
        <fullName evidence="8">BAH domain-containing protein</fullName>
    </recommendedName>
</protein>
<gene>
    <name evidence="9" type="ORF">NAV_LOCUS7982</name>
</gene>
<accession>A0A498SLI2</accession>
<organism evidence="9 10">
    <name type="scientific">Acanthocheilonema viteae</name>
    <name type="common">Filarial nematode worm</name>
    <name type="synonym">Dipetalonema viteae</name>
    <dbReference type="NCBI Taxonomy" id="6277"/>
    <lineage>
        <taxon>Eukaryota</taxon>
        <taxon>Metazoa</taxon>
        <taxon>Ecdysozoa</taxon>
        <taxon>Nematoda</taxon>
        <taxon>Chromadorea</taxon>
        <taxon>Rhabditida</taxon>
        <taxon>Spirurina</taxon>
        <taxon>Spiruromorpha</taxon>
        <taxon>Filarioidea</taxon>
        <taxon>Onchocercidae</taxon>
        <taxon>Acanthocheilonema</taxon>
    </lineage>
</organism>
<keyword evidence="2" id="KW-0677">Repeat</keyword>
<evidence type="ECO:0000256" key="7">
    <source>
        <dbReference type="SAM" id="MobiDB-lite"/>
    </source>
</evidence>
<evidence type="ECO:0000256" key="3">
    <source>
        <dbReference type="ARBA" id="ARBA00022853"/>
    </source>
</evidence>
<keyword evidence="4" id="KW-0805">Transcription regulation</keyword>
<dbReference type="Pfam" id="PF01426">
    <property type="entry name" value="BAH"/>
    <property type="match status" value="1"/>
</dbReference>
<dbReference type="GO" id="GO:0016586">
    <property type="term" value="C:RSC-type complex"/>
    <property type="evidence" value="ECO:0007669"/>
    <property type="project" value="InterPro"/>
</dbReference>
<evidence type="ECO:0000256" key="5">
    <source>
        <dbReference type="ARBA" id="ARBA00023163"/>
    </source>
</evidence>
<dbReference type="CDD" id="cd04717">
    <property type="entry name" value="BAH_polybromo"/>
    <property type="match status" value="1"/>
</dbReference>
<keyword evidence="6" id="KW-0539">Nucleus</keyword>
<comment type="subcellular location">
    <subcellularLocation>
        <location evidence="1">Nucleus</location>
    </subcellularLocation>
</comment>
<keyword evidence="10" id="KW-1185">Reference proteome</keyword>
<dbReference type="InterPro" id="IPR001025">
    <property type="entry name" value="BAH_dom"/>
</dbReference>
<dbReference type="PANTHER" id="PTHR16062:SF22">
    <property type="entry name" value="HISTONE-LYSINE N-METHYLTRANSFERASE ASH1L"/>
    <property type="match status" value="1"/>
</dbReference>
<evidence type="ECO:0000256" key="2">
    <source>
        <dbReference type="ARBA" id="ARBA00022737"/>
    </source>
</evidence>
<dbReference type="STRING" id="6277.A0A498SLI2"/>
<keyword evidence="3" id="KW-0156">Chromatin regulator</keyword>
<feature type="region of interest" description="Disordered" evidence="7">
    <location>
        <begin position="305"/>
        <end position="330"/>
    </location>
</feature>
<evidence type="ECO:0000256" key="6">
    <source>
        <dbReference type="ARBA" id="ARBA00023242"/>
    </source>
</evidence>
<dbReference type="PANTHER" id="PTHR16062">
    <property type="entry name" value="SWI/SNF-RELATED"/>
    <property type="match status" value="1"/>
</dbReference>
<dbReference type="OrthoDB" id="10009055at2759"/>
<dbReference type="GO" id="GO:0003682">
    <property type="term" value="F:chromatin binding"/>
    <property type="evidence" value="ECO:0007669"/>
    <property type="project" value="InterPro"/>
</dbReference>
<dbReference type="Gene3D" id="2.30.30.490">
    <property type="match status" value="1"/>
</dbReference>
<feature type="region of interest" description="Disordered" evidence="7">
    <location>
        <begin position="240"/>
        <end position="263"/>
    </location>
</feature>
<keyword evidence="5" id="KW-0804">Transcription</keyword>
<name>A0A498SLI2_ACAVI</name>
<feature type="domain" description="BAH" evidence="8">
    <location>
        <begin position="107"/>
        <end position="225"/>
    </location>
</feature>